<keyword evidence="5" id="KW-1185">Reference proteome</keyword>
<sequence length="161" mass="17850">MKYLFALILVSMSLLSFAAETEQSPKLPMLTFNMADGSQIKTQDLLGKPFILHFWATWCPYCKKLQPGLDKIHLKYQSQGLQVIAVSFREDEDANPAQSLLSRGHHFQTAINADDSAELLGVRGTPTTLFINKLGKVVLATTTSDPQDPILYKTAAKLVKP</sequence>
<feature type="chain" id="PRO_5005855174" description="Thioredoxin domain-containing protein" evidence="2">
    <location>
        <begin position="19"/>
        <end position="161"/>
    </location>
</feature>
<reference evidence="4 5" key="1">
    <citation type="submission" date="2015-08" db="EMBL/GenBank/DDBJ databases">
        <title>Draft Genome Sequence of Pseudoalteromonas porphyrae UCD-SED14.</title>
        <authorList>
            <person name="Coil D.A."/>
            <person name="Jospin G."/>
            <person name="Lee R.D."/>
            <person name="Eisen J.A."/>
        </authorList>
    </citation>
    <scope>NUCLEOTIDE SEQUENCE [LARGE SCALE GENOMIC DNA]</scope>
    <source>
        <strain evidence="4 5">UCD-SED14</strain>
    </source>
</reference>
<dbReference type="SUPFAM" id="SSF52833">
    <property type="entry name" value="Thioredoxin-like"/>
    <property type="match status" value="1"/>
</dbReference>
<accession>A0A0N0M072</accession>
<dbReference type="RefSeq" id="WP_054205566.1">
    <property type="nucleotide sequence ID" value="NZ_LHPH01000007.1"/>
</dbReference>
<dbReference type="PROSITE" id="PS00194">
    <property type="entry name" value="THIOREDOXIN_1"/>
    <property type="match status" value="1"/>
</dbReference>
<comment type="caution">
    <text evidence="4">The sequence shown here is derived from an EMBL/GenBank/DDBJ whole genome shotgun (WGS) entry which is preliminary data.</text>
</comment>
<organism evidence="4 5">
    <name type="scientific">Pseudoalteromonas porphyrae</name>
    <dbReference type="NCBI Taxonomy" id="187330"/>
    <lineage>
        <taxon>Bacteria</taxon>
        <taxon>Pseudomonadati</taxon>
        <taxon>Pseudomonadota</taxon>
        <taxon>Gammaproteobacteria</taxon>
        <taxon>Alteromonadales</taxon>
        <taxon>Pseudoalteromonadaceae</taxon>
        <taxon>Pseudoalteromonas</taxon>
    </lineage>
</organism>
<dbReference type="InterPro" id="IPR013766">
    <property type="entry name" value="Thioredoxin_domain"/>
</dbReference>
<name>A0A0N0M072_9GAMM</name>
<dbReference type="InterPro" id="IPR000866">
    <property type="entry name" value="AhpC/TSA"/>
</dbReference>
<dbReference type="Pfam" id="PF00578">
    <property type="entry name" value="AhpC-TSA"/>
    <property type="match status" value="1"/>
</dbReference>
<dbReference type="AlphaFoldDB" id="A0A0N0M072"/>
<dbReference type="STRING" id="187330.AMS58_13500"/>
<keyword evidence="2" id="KW-0732">Signal</keyword>
<feature type="domain" description="Thioredoxin" evidence="3">
    <location>
        <begin position="21"/>
        <end position="161"/>
    </location>
</feature>
<dbReference type="InterPro" id="IPR050553">
    <property type="entry name" value="Thioredoxin_ResA/DsbE_sf"/>
</dbReference>
<dbReference type="InterPro" id="IPR017937">
    <property type="entry name" value="Thioredoxin_CS"/>
</dbReference>
<protein>
    <recommendedName>
        <fullName evidence="3">Thioredoxin domain-containing protein</fullName>
    </recommendedName>
</protein>
<evidence type="ECO:0000313" key="5">
    <source>
        <dbReference type="Proteomes" id="UP000037848"/>
    </source>
</evidence>
<evidence type="ECO:0000256" key="2">
    <source>
        <dbReference type="SAM" id="SignalP"/>
    </source>
</evidence>
<dbReference type="GO" id="GO:0016209">
    <property type="term" value="F:antioxidant activity"/>
    <property type="evidence" value="ECO:0007669"/>
    <property type="project" value="InterPro"/>
</dbReference>
<dbReference type="PANTHER" id="PTHR42852">
    <property type="entry name" value="THIOL:DISULFIDE INTERCHANGE PROTEIN DSBE"/>
    <property type="match status" value="1"/>
</dbReference>
<dbReference type="PROSITE" id="PS51352">
    <property type="entry name" value="THIOREDOXIN_2"/>
    <property type="match status" value="1"/>
</dbReference>
<dbReference type="Proteomes" id="UP000037848">
    <property type="component" value="Unassembled WGS sequence"/>
</dbReference>
<gene>
    <name evidence="4" type="ORF">ADS77_07355</name>
</gene>
<dbReference type="GO" id="GO:0015036">
    <property type="term" value="F:disulfide oxidoreductase activity"/>
    <property type="evidence" value="ECO:0007669"/>
    <property type="project" value="UniProtKB-ARBA"/>
</dbReference>
<dbReference type="EMBL" id="LHPH01000007">
    <property type="protein sequence ID" value="KPH63731.1"/>
    <property type="molecule type" value="Genomic_DNA"/>
</dbReference>
<evidence type="ECO:0000259" key="3">
    <source>
        <dbReference type="PROSITE" id="PS51352"/>
    </source>
</evidence>
<dbReference type="InterPro" id="IPR036249">
    <property type="entry name" value="Thioredoxin-like_sf"/>
</dbReference>
<dbReference type="PATRIC" id="fig|187330.3.peg.3500"/>
<dbReference type="OrthoDB" id="9799347at2"/>
<dbReference type="PANTHER" id="PTHR42852:SF18">
    <property type="entry name" value="CHROMOSOME UNDETERMINED SCAFFOLD_47, WHOLE GENOME SHOTGUN SEQUENCE"/>
    <property type="match status" value="1"/>
</dbReference>
<evidence type="ECO:0000256" key="1">
    <source>
        <dbReference type="ARBA" id="ARBA00023284"/>
    </source>
</evidence>
<proteinExistence type="predicted"/>
<keyword evidence="1" id="KW-0676">Redox-active center</keyword>
<evidence type="ECO:0000313" key="4">
    <source>
        <dbReference type="EMBL" id="KPH63731.1"/>
    </source>
</evidence>
<dbReference type="Gene3D" id="3.40.30.10">
    <property type="entry name" value="Glutaredoxin"/>
    <property type="match status" value="1"/>
</dbReference>
<dbReference type="CDD" id="cd02966">
    <property type="entry name" value="TlpA_like_family"/>
    <property type="match status" value="1"/>
</dbReference>
<feature type="signal peptide" evidence="2">
    <location>
        <begin position="1"/>
        <end position="18"/>
    </location>
</feature>